<comment type="caution">
    <text evidence="2">The sequence shown here is derived from an EMBL/GenBank/DDBJ whole genome shotgun (WGS) entry which is preliminary data.</text>
</comment>
<name>A0A3D9SYV0_9ACTN</name>
<gene>
    <name evidence="2" type="ORF">DFJ69_6338</name>
</gene>
<feature type="compositionally biased region" description="Polar residues" evidence="1">
    <location>
        <begin position="308"/>
        <end position="319"/>
    </location>
</feature>
<organism evidence="2 3">
    <name type="scientific">Thermomonospora umbrina</name>
    <dbReference type="NCBI Taxonomy" id="111806"/>
    <lineage>
        <taxon>Bacteria</taxon>
        <taxon>Bacillati</taxon>
        <taxon>Actinomycetota</taxon>
        <taxon>Actinomycetes</taxon>
        <taxon>Streptosporangiales</taxon>
        <taxon>Thermomonosporaceae</taxon>
        <taxon>Thermomonospora</taxon>
    </lineage>
</organism>
<reference evidence="2 3" key="1">
    <citation type="submission" date="2018-08" db="EMBL/GenBank/DDBJ databases">
        <title>Sequencing the genomes of 1000 actinobacteria strains.</title>
        <authorList>
            <person name="Klenk H.-P."/>
        </authorList>
    </citation>
    <scope>NUCLEOTIDE SEQUENCE [LARGE SCALE GENOMIC DNA]</scope>
    <source>
        <strain evidence="2 3">DSM 43927</strain>
    </source>
</reference>
<dbReference type="EMBL" id="QTTT01000001">
    <property type="protein sequence ID" value="REF00758.1"/>
    <property type="molecule type" value="Genomic_DNA"/>
</dbReference>
<dbReference type="Proteomes" id="UP000256661">
    <property type="component" value="Unassembled WGS sequence"/>
</dbReference>
<sequence length="319" mass="34361">MPTGSRSRSTPCVACPGRDICGTPTDGFFRVPGELPAGCCDVPHTIRSHERVKYPGLQPVGLVVAGPGNCESDEPYSGHRPHPGQGLCRLSNHRRVLDIQQQPHQHSRSLRNISEGGKVTPGPSTLLPRRRQRLSQGRLQPTHHLRHDPTVSCPTNKIQPRTEAAHTLDEEHRGTPWGQGDVRCVTAEQVELRDDVKIYIVKVWTILSLPGAGHRPRSPTAAAEILSRLRDGGGARPGPPGRRDAGKAADEALPPVPASGSSAPSTRRRRRRSGQRVLGGRIPASVPERRRSAEAGVCPAITRCGTRSARSSHGAPSQA</sequence>
<proteinExistence type="predicted"/>
<feature type="region of interest" description="Disordered" evidence="1">
    <location>
        <begin position="100"/>
        <end position="127"/>
    </location>
</feature>
<feature type="region of interest" description="Disordered" evidence="1">
    <location>
        <begin position="229"/>
        <end position="319"/>
    </location>
</feature>
<evidence type="ECO:0000256" key="1">
    <source>
        <dbReference type="SAM" id="MobiDB-lite"/>
    </source>
</evidence>
<keyword evidence="3" id="KW-1185">Reference proteome</keyword>
<protein>
    <submittedName>
        <fullName evidence="2">Uncharacterized protein</fullName>
    </submittedName>
</protein>
<evidence type="ECO:0000313" key="3">
    <source>
        <dbReference type="Proteomes" id="UP000256661"/>
    </source>
</evidence>
<evidence type="ECO:0000313" key="2">
    <source>
        <dbReference type="EMBL" id="REF00758.1"/>
    </source>
</evidence>
<feature type="compositionally biased region" description="Basic and acidic residues" evidence="1">
    <location>
        <begin position="241"/>
        <end position="250"/>
    </location>
</feature>
<dbReference type="AlphaFoldDB" id="A0A3D9SYV0"/>
<accession>A0A3D9SYV0</accession>